<keyword evidence="3" id="KW-1185">Reference proteome</keyword>
<dbReference type="OrthoDB" id="2430314at2759"/>
<dbReference type="VEuPathDB" id="FungiDB:BD410DRAFT_867664"/>
<dbReference type="InterPro" id="IPR058353">
    <property type="entry name" value="DUF8040"/>
</dbReference>
<feature type="domain" description="DUF8040" evidence="1">
    <location>
        <begin position="23"/>
        <end position="91"/>
    </location>
</feature>
<gene>
    <name evidence="2" type="ORF">BD410DRAFT_867664</name>
</gene>
<dbReference type="Pfam" id="PF26138">
    <property type="entry name" value="DUF8040"/>
    <property type="match status" value="1"/>
</dbReference>
<accession>A0A4Y7PFB6</accession>
<dbReference type="EMBL" id="ML170407">
    <property type="protein sequence ID" value="TDL14015.1"/>
    <property type="molecule type" value="Genomic_DNA"/>
</dbReference>
<reference evidence="2 3" key="1">
    <citation type="submission" date="2018-06" db="EMBL/GenBank/DDBJ databases">
        <title>A transcriptomic atlas of mushroom development highlights an independent origin of complex multicellularity.</title>
        <authorList>
            <consortium name="DOE Joint Genome Institute"/>
            <person name="Krizsan K."/>
            <person name="Almasi E."/>
            <person name="Merenyi Z."/>
            <person name="Sahu N."/>
            <person name="Viragh M."/>
            <person name="Koszo T."/>
            <person name="Mondo S."/>
            <person name="Kiss B."/>
            <person name="Balint B."/>
            <person name="Kues U."/>
            <person name="Barry K."/>
            <person name="Hegedus J.C."/>
            <person name="Henrissat B."/>
            <person name="Johnson J."/>
            <person name="Lipzen A."/>
            <person name="Ohm R."/>
            <person name="Nagy I."/>
            <person name="Pangilinan J."/>
            <person name="Yan J."/>
            <person name="Xiong Y."/>
            <person name="Grigoriev I.V."/>
            <person name="Hibbett D.S."/>
            <person name="Nagy L.G."/>
        </authorList>
    </citation>
    <scope>NUCLEOTIDE SEQUENCE [LARGE SCALE GENOMIC DNA]</scope>
    <source>
        <strain evidence="2 3">SZMC22713</strain>
    </source>
</reference>
<proteinExistence type="predicted"/>
<organism evidence="2 3">
    <name type="scientific">Rickenella mellea</name>
    <dbReference type="NCBI Taxonomy" id="50990"/>
    <lineage>
        <taxon>Eukaryota</taxon>
        <taxon>Fungi</taxon>
        <taxon>Dikarya</taxon>
        <taxon>Basidiomycota</taxon>
        <taxon>Agaricomycotina</taxon>
        <taxon>Agaricomycetes</taxon>
        <taxon>Hymenochaetales</taxon>
        <taxon>Rickenellaceae</taxon>
        <taxon>Rickenella</taxon>
    </lineage>
</organism>
<evidence type="ECO:0000313" key="2">
    <source>
        <dbReference type="EMBL" id="TDL14015.1"/>
    </source>
</evidence>
<protein>
    <recommendedName>
        <fullName evidence="1">DUF8040 domain-containing protein</fullName>
    </recommendedName>
</protein>
<sequence>MVGCCGRDRDAVRAPALQRRHISSLSGREWVTTLLAGHNDVFAEQMGMAKHVFRKLLRVLYTKAHLKSTRYVDLEEQLAIFLYTTVTGLSN</sequence>
<dbReference type="Proteomes" id="UP000294933">
    <property type="component" value="Unassembled WGS sequence"/>
</dbReference>
<evidence type="ECO:0000259" key="1">
    <source>
        <dbReference type="Pfam" id="PF26138"/>
    </source>
</evidence>
<name>A0A4Y7PFB6_9AGAM</name>
<dbReference type="STRING" id="50990.A0A4Y7PFB6"/>
<dbReference type="AlphaFoldDB" id="A0A4Y7PFB6"/>
<evidence type="ECO:0000313" key="3">
    <source>
        <dbReference type="Proteomes" id="UP000294933"/>
    </source>
</evidence>